<dbReference type="KEGG" id="dar:Daro_0352"/>
<name>Q47J70_DECAR</name>
<dbReference type="Gene3D" id="3.30.70.1070">
    <property type="entry name" value="Sporulation related repeat"/>
    <property type="match status" value="1"/>
</dbReference>
<keyword evidence="2" id="KW-0812">Transmembrane</keyword>
<feature type="transmembrane region" description="Helical" evidence="2">
    <location>
        <begin position="21"/>
        <end position="42"/>
    </location>
</feature>
<evidence type="ECO:0000313" key="4">
    <source>
        <dbReference type="EMBL" id="AAZ45111.1"/>
    </source>
</evidence>
<gene>
    <name evidence="4" type="ordered locus">Daro_0352</name>
</gene>
<evidence type="ECO:0000256" key="2">
    <source>
        <dbReference type="SAM" id="Phobius"/>
    </source>
</evidence>
<dbReference type="SUPFAM" id="SSF110997">
    <property type="entry name" value="Sporulation related repeat"/>
    <property type="match status" value="1"/>
</dbReference>
<reference evidence="4" key="1">
    <citation type="submission" date="2005-08" db="EMBL/GenBank/DDBJ databases">
        <title>Complete sequence of Dechloromonas aromatica RCB.</title>
        <authorList>
            <person name="Salinero K.K."/>
            <person name="Copeland A."/>
            <person name="Lucas S."/>
            <person name="Lapidus A."/>
            <person name="Barry K."/>
            <person name="Detter J.C."/>
            <person name="Glavina T."/>
            <person name="Hammon N."/>
            <person name="Israni S."/>
            <person name="Pitluck S."/>
            <person name="Di Bartolo G."/>
            <person name="Trong S."/>
            <person name="Schmutz J."/>
            <person name="Larimer F."/>
            <person name="Land M."/>
            <person name="Ivanova N."/>
            <person name="Richardson P."/>
        </authorList>
    </citation>
    <scope>NUCLEOTIDE SEQUENCE</scope>
    <source>
        <strain evidence="4">RCB</strain>
    </source>
</reference>
<dbReference type="GO" id="GO:0042834">
    <property type="term" value="F:peptidoglycan binding"/>
    <property type="evidence" value="ECO:0007669"/>
    <property type="project" value="InterPro"/>
</dbReference>
<dbReference type="eggNOG" id="COG3087">
    <property type="taxonomic scope" value="Bacteria"/>
</dbReference>
<feature type="region of interest" description="Disordered" evidence="1">
    <location>
        <begin position="67"/>
        <end position="102"/>
    </location>
</feature>
<dbReference type="InterPro" id="IPR007730">
    <property type="entry name" value="SPOR-like_dom"/>
</dbReference>
<evidence type="ECO:0000259" key="3">
    <source>
        <dbReference type="Pfam" id="PF05036"/>
    </source>
</evidence>
<dbReference type="EMBL" id="CP000089">
    <property type="protein sequence ID" value="AAZ45111.1"/>
    <property type="molecule type" value="Genomic_DNA"/>
</dbReference>
<keyword evidence="2" id="KW-1133">Transmembrane helix</keyword>
<protein>
    <submittedName>
        <fullName evidence="4">Sporulation related protein</fullName>
    </submittedName>
</protein>
<sequence>MADQPEVSENEEHARELRGKLIARLAVAGVLVALLLGVLAFFDYLANPPDEADQQVFTQPVPVAPKKEVSQPVTPAENLPEPPVPEKVEAPAEAPPPPTVDAPASAVVEAKPEAHVAAKLPAANVKPAVSVPPPPAPQAVPEATTAPSNRLAPQRAATPAEAAPAKPSVRIIEAKPAPAPAPAPAVVPPSAPRLFSGFLLQAGVFSSTQRAEELHARLTLSGVPSTLETRVQVGPFRTRHEAELAQAKLKELGVEAILVPPRGKN</sequence>
<dbReference type="STRING" id="159087.Daro_0352"/>
<dbReference type="HOGENOM" id="CLU_1065050_0_0_4"/>
<feature type="domain" description="SPOR" evidence="3">
    <location>
        <begin position="196"/>
        <end position="259"/>
    </location>
</feature>
<dbReference type="Pfam" id="PF05036">
    <property type="entry name" value="SPOR"/>
    <property type="match status" value="1"/>
</dbReference>
<dbReference type="OrthoDB" id="9181370at2"/>
<proteinExistence type="predicted"/>
<evidence type="ECO:0000256" key="1">
    <source>
        <dbReference type="SAM" id="MobiDB-lite"/>
    </source>
</evidence>
<dbReference type="InterPro" id="IPR036680">
    <property type="entry name" value="SPOR-like_sf"/>
</dbReference>
<feature type="compositionally biased region" description="Low complexity" evidence="1">
    <location>
        <begin position="139"/>
        <end position="166"/>
    </location>
</feature>
<dbReference type="AlphaFoldDB" id="Q47J70"/>
<keyword evidence="2" id="KW-0472">Membrane</keyword>
<organism evidence="4">
    <name type="scientific">Dechloromonas aromatica (strain RCB)</name>
    <dbReference type="NCBI Taxonomy" id="159087"/>
    <lineage>
        <taxon>Bacteria</taxon>
        <taxon>Pseudomonadati</taxon>
        <taxon>Pseudomonadota</taxon>
        <taxon>Betaproteobacteria</taxon>
        <taxon>Rhodocyclales</taxon>
        <taxon>Azonexaceae</taxon>
        <taxon>Dechloromonas</taxon>
    </lineage>
</organism>
<accession>Q47J70</accession>
<feature type="region of interest" description="Disordered" evidence="1">
    <location>
        <begin position="129"/>
        <end position="166"/>
    </location>
</feature>